<evidence type="ECO:0000259" key="4">
    <source>
        <dbReference type="Pfam" id="PF01420"/>
    </source>
</evidence>
<keyword evidence="6" id="KW-1185">Reference proteome</keyword>
<dbReference type="AlphaFoldDB" id="A0A7M1LHX4"/>
<dbReference type="SUPFAM" id="SSF116734">
    <property type="entry name" value="DNA methylase specificity domain"/>
    <property type="match status" value="1"/>
</dbReference>
<dbReference type="GO" id="GO:0009307">
    <property type="term" value="P:DNA restriction-modification system"/>
    <property type="evidence" value="ECO:0007669"/>
    <property type="project" value="UniProtKB-KW"/>
</dbReference>
<dbReference type="GO" id="GO:0003677">
    <property type="term" value="F:DNA binding"/>
    <property type="evidence" value="ECO:0007669"/>
    <property type="project" value="UniProtKB-KW"/>
</dbReference>
<feature type="domain" description="Type I restriction modification DNA specificity" evidence="4">
    <location>
        <begin position="2"/>
        <end position="155"/>
    </location>
</feature>
<dbReference type="RefSeq" id="WP_081755096.1">
    <property type="nucleotide sequence ID" value="NZ_CP053842.1"/>
</dbReference>
<sequence length="165" mass="19527">MEWGEFWLKDLFKINRGKRLKKDNHLVGKIPYISSTNLNNGVNNFISNIENVRFFSNSLSIANSGSVGSTFYHPYTFIASDHITNLSNHHFNKFSYIFASNLLQNLKEKYFFNREINDKRIKREKILLPIDKNGEPDYKFMENFIKQEMKKQILKIIDYFSKGLD</sequence>
<evidence type="ECO:0000256" key="1">
    <source>
        <dbReference type="ARBA" id="ARBA00010923"/>
    </source>
</evidence>
<evidence type="ECO:0000313" key="5">
    <source>
        <dbReference type="EMBL" id="QOQ88189.1"/>
    </source>
</evidence>
<protein>
    <submittedName>
        <fullName evidence="5">Restriction endonuclease subunit S</fullName>
    </submittedName>
</protein>
<gene>
    <name evidence="5" type="ORF">IMC76_08145</name>
</gene>
<dbReference type="Pfam" id="PF01420">
    <property type="entry name" value="Methylase_S"/>
    <property type="match status" value="1"/>
</dbReference>
<comment type="similarity">
    <text evidence="1">Belongs to the type-I restriction system S methylase family.</text>
</comment>
<proteinExistence type="inferred from homology"/>
<accession>A0A7M1LHX4</accession>
<dbReference type="GO" id="GO:0004519">
    <property type="term" value="F:endonuclease activity"/>
    <property type="evidence" value="ECO:0007669"/>
    <property type="project" value="UniProtKB-KW"/>
</dbReference>
<reference evidence="5 6" key="1">
    <citation type="submission" date="2020-10" db="EMBL/GenBank/DDBJ databases">
        <title>Campylobacter and Helicobacter PacBio genomes.</title>
        <authorList>
            <person name="Lane C."/>
        </authorList>
    </citation>
    <scope>NUCLEOTIDE SEQUENCE [LARGE SCALE GENOMIC DNA]</scope>
    <source>
        <strain evidence="5 6">2016D-0077</strain>
    </source>
</reference>
<dbReference type="Proteomes" id="UP000594749">
    <property type="component" value="Chromosome"/>
</dbReference>
<dbReference type="Gene3D" id="3.90.220.20">
    <property type="entry name" value="DNA methylase specificity domains"/>
    <property type="match status" value="1"/>
</dbReference>
<keyword evidence="5" id="KW-0255">Endonuclease</keyword>
<evidence type="ECO:0000313" key="6">
    <source>
        <dbReference type="Proteomes" id="UP000594749"/>
    </source>
</evidence>
<name>A0A7M1LHX4_9BACT</name>
<keyword evidence="5" id="KW-0378">Hydrolase</keyword>
<organism evidence="5 6">
    <name type="scientific">Campylobacter corcagiensis</name>
    <dbReference type="NCBI Taxonomy" id="1448857"/>
    <lineage>
        <taxon>Bacteria</taxon>
        <taxon>Pseudomonadati</taxon>
        <taxon>Campylobacterota</taxon>
        <taxon>Epsilonproteobacteria</taxon>
        <taxon>Campylobacterales</taxon>
        <taxon>Campylobacteraceae</taxon>
        <taxon>Campylobacter</taxon>
    </lineage>
</organism>
<dbReference type="EMBL" id="CP063078">
    <property type="protein sequence ID" value="QOQ88189.1"/>
    <property type="molecule type" value="Genomic_DNA"/>
</dbReference>
<keyword evidence="2" id="KW-0680">Restriction system</keyword>
<dbReference type="OrthoDB" id="1691238at2"/>
<dbReference type="InterPro" id="IPR000055">
    <property type="entry name" value="Restrct_endonuc_typeI_TRD"/>
</dbReference>
<evidence type="ECO:0000256" key="3">
    <source>
        <dbReference type="ARBA" id="ARBA00023125"/>
    </source>
</evidence>
<keyword evidence="5" id="KW-0540">Nuclease</keyword>
<keyword evidence="3" id="KW-0238">DNA-binding</keyword>
<dbReference type="InterPro" id="IPR044946">
    <property type="entry name" value="Restrct_endonuc_typeI_TRD_sf"/>
</dbReference>
<evidence type="ECO:0000256" key="2">
    <source>
        <dbReference type="ARBA" id="ARBA00022747"/>
    </source>
</evidence>